<evidence type="ECO:0000313" key="5">
    <source>
        <dbReference type="EMBL" id="VDN13707.1"/>
    </source>
</evidence>
<feature type="compositionally biased region" description="Basic and acidic residues" evidence="3">
    <location>
        <begin position="334"/>
        <end position="344"/>
    </location>
</feature>
<evidence type="ECO:0000256" key="2">
    <source>
        <dbReference type="ARBA" id="ARBA00023242"/>
    </source>
</evidence>
<dbReference type="InterPro" id="IPR000953">
    <property type="entry name" value="Chromo/chromo_shadow_dom"/>
</dbReference>
<feature type="compositionally biased region" description="Basic residues" evidence="3">
    <location>
        <begin position="110"/>
        <end position="120"/>
    </location>
</feature>
<keyword evidence="2" id="KW-0539">Nucleus</keyword>
<dbReference type="InterPro" id="IPR023779">
    <property type="entry name" value="Chromodomain_CS"/>
</dbReference>
<dbReference type="PROSITE" id="PS50013">
    <property type="entry name" value="CHROMO_2"/>
    <property type="match status" value="1"/>
</dbReference>
<comment type="subcellular location">
    <subcellularLocation>
        <location evidence="1">Nucleus</location>
    </subcellularLocation>
</comment>
<dbReference type="SUPFAM" id="SSF54160">
    <property type="entry name" value="Chromo domain-like"/>
    <property type="match status" value="1"/>
</dbReference>
<dbReference type="PROSITE" id="PS00598">
    <property type="entry name" value="CHROMO_1"/>
    <property type="match status" value="1"/>
</dbReference>
<name>A0A3P7LPV3_DIBLA</name>
<feature type="compositionally biased region" description="Polar residues" evidence="3">
    <location>
        <begin position="222"/>
        <end position="232"/>
    </location>
</feature>
<keyword evidence="6" id="KW-1185">Reference proteome</keyword>
<protein>
    <recommendedName>
        <fullName evidence="4">Chromo domain-containing protein</fullName>
    </recommendedName>
</protein>
<dbReference type="Pfam" id="PF00385">
    <property type="entry name" value="Chromo"/>
    <property type="match status" value="1"/>
</dbReference>
<proteinExistence type="predicted"/>
<dbReference type="CDD" id="cd00024">
    <property type="entry name" value="CD_CSD"/>
    <property type="match status" value="1"/>
</dbReference>
<feature type="compositionally biased region" description="Basic and acidic residues" evidence="3">
    <location>
        <begin position="233"/>
        <end position="244"/>
    </location>
</feature>
<dbReference type="InterPro" id="IPR051219">
    <property type="entry name" value="Heterochromatin_chromo-domain"/>
</dbReference>
<dbReference type="InterPro" id="IPR016197">
    <property type="entry name" value="Chromo-like_dom_sf"/>
</dbReference>
<dbReference type="Proteomes" id="UP000281553">
    <property type="component" value="Unassembled WGS sequence"/>
</dbReference>
<evidence type="ECO:0000313" key="6">
    <source>
        <dbReference type="Proteomes" id="UP000281553"/>
    </source>
</evidence>
<gene>
    <name evidence="5" type="ORF">DILT_LOCUS9538</name>
</gene>
<evidence type="ECO:0000256" key="3">
    <source>
        <dbReference type="SAM" id="MobiDB-lite"/>
    </source>
</evidence>
<dbReference type="Gene3D" id="2.40.50.40">
    <property type="match status" value="1"/>
</dbReference>
<feature type="compositionally biased region" description="Pro residues" evidence="3">
    <location>
        <begin position="369"/>
        <end position="379"/>
    </location>
</feature>
<sequence length="506" mass="56239">MRSCGSTKSKRCSQDGIYLVESIVAERLIKNQKFYKVRWEGFAAEEESWEPEENLANVRNLIYKFHQRKKARGEFPIPSSSSAPSTKANSPPTPASNSGRSRSQTEFMKAQKRRIGKSRSGRFEYVPKNELVASKTKYFDDIRDGKIDLTSSDLYSRVKTRRRCIADSSGHSANEEDSLSRPASLVELTSDTDAVTPARYSEPSSPKHLTQSTDESIDDTISADSAPSQTDTSTHHRIDQRDVSGEATLPPTTDDSAAGRLPSLKGRRRKVSRIGSLNLTVSSFSKRRTHFSRRHRSKRARFLPTFRPYATPPTNEQLSTEKIKMEEPTSTTELESKEDAKEGGLEAQGHELIATGDAKKEATEDAKQEPPPTTPPEFPVPQQTVPLVTDLLSYYFNLCHQDQEEENATAVPKEQFLAETTNHDLQWGNTSDNSGSQLAAFPCLKPTAEGFTVETPADLVTAIKQQQWTLLATQSSTSLTNLIAESRQTQPNNGDAVMAPPIEPRM</sequence>
<dbReference type="SMART" id="SM00298">
    <property type="entry name" value="CHROMO"/>
    <property type="match status" value="1"/>
</dbReference>
<dbReference type="AlphaFoldDB" id="A0A3P7LPV3"/>
<feature type="region of interest" description="Disordered" evidence="3">
    <location>
        <begin position="357"/>
        <end position="381"/>
    </location>
</feature>
<feature type="compositionally biased region" description="Polar residues" evidence="3">
    <location>
        <begin position="202"/>
        <end position="214"/>
    </location>
</feature>
<dbReference type="PANTHER" id="PTHR22812">
    <property type="entry name" value="CHROMOBOX PROTEIN"/>
    <property type="match status" value="1"/>
</dbReference>
<dbReference type="OrthoDB" id="1918685at2759"/>
<feature type="non-terminal residue" evidence="5">
    <location>
        <position position="506"/>
    </location>
</feature>
<feature type="compositionally biased region" description="Low complexity" evidence="3">
    <location>
        <begin position="76"/>
        <end position="90"/>
    </location>
</feature>
<feature type="compositionally biased region" description="Polar residues" evidence="3">
    <location>
        <begin position="97"/>
        <end position="106"/>
    </location>
</feature>
<dbReference type="InterPro" id="IPR023780">
    <property type="entry name" value="Chromo_domain"/>
</dbReference>
<feature type="compositionally biased region" description="Basic and acidic residues" evidence="3">
    <location>
        <begin position="357"/>
        <end position="368"/>
    </location>
</feature>
<accession>A0A3P7LPV3</accession>
<evidence type="ECO:0000259" key="4">
    <source>
        <dbReference type="PROSITE" id="PS50013"/>
    </source>
</evidence>
<dbReference type="EMBL" id="UYRU01057128">
    <property type="protein sequence ID" value="VDN13707.1"/>
    <property type="molecule type" value="Genomic_DNA"/>
</dbReference>
<reference evidence="5 6" key="1">
    <citation type="submission" date="2018-11" db="EMBL/GenBank/DDBJ databases">
        <authorList>
            <consortium name="Pathogen Informatics"/>
        </authorList>
    </citation>
    <scope>NUCLEOTIDE SEQUENCE [LARGE SCALE GENOMIC DNA]</scope>
</reference>
<feature type="region of interest" description="Disordered" evidence="3">
    <location>
        <begin position="165"/>
        <end position="269"/>
    </location>
</feature>
<evidence type="ECO:0000256" key="1">
    <source>
        <dbReference type="ARBA" id="ARBA00004123"/>
    </source>
</evidence>
<feature type="region of interest" description="Disordered" evidence="3">
    <location>
        <begin position="73"/>
        <end position="121"/>
    </location>
</feature>
<organism evidence="5 6">
    <name type="scientific">Dibothriocephalus latus</name>
    <name type="common">Fish tapeworm</name>
    <name type="synonym">Diphyllobothrium latum</name>
    <dbReference type="NCBI Taxonomy" id="60516"/>
    <lineage>
        <taxon>Eukaryota</taxon>
        <taxon>Metazoa</taxon>
        <taxon>Spiralia</taxon>
        <taxon>Lophotrochozoa</taxon>
        <taxon>Platyhelminthes</taxon>
        <taxon>Cestoda</taxon>
        <taxon>Eucestoda</taxon>
        <taxon>Diphyllobothriidea</taxon>
        <taxon>Diphyllobothriidae</taxon>
        <taxon>Dibothriocephalus</taxon>
    </lineage>
</organism>
<feature type="region of interest" description="Disordered" evidence="3">
    <location>
        <begin position="325"/>
        <end position="344"/>
    </location>
</feature>
<feature type="domain" description="Chromo" evidence="4">
    <location>
        <begin position="18"/>
        <end position="77"/>
    </location>
</feature>
<dbReference type="GO" id="GO:0005634">
    <property type="term" value="C:nucleus"/>
    <property type="evidence" value="ECO:0007669"/>
    <property type="project" value="UniProtKB-SubCell"/>
</dbReference>